<feature type="signal peptide" evidence="1">
    <location>
        <begin position="1"/>
        <end position="21"/>
    </location>
</feature>
<organism evidence="2">
    <name type="scientific">Anopheles darlingi</name>
    <name type="common">Mosquito</name>
    <dbReference type="NCBI Taxonomy" id="43151"/>
    <lineage>
        <taxon>Eukaryota</taxon>
        <taxon>Metazoa</taxon>
        <taxon>Ecdysozoa</taxon>
        <taxon>Arthropoda</taxon>
        <taxon>Hexapoda</taxon>
        <taxon>Insecta</taxon>
        <taxon>Pterygota</taxon>
        <taxon>Neoptera</taxon>
        <taxon>Endopterygota</taxon>
        <taxon>Diptera</taxon>
        <taxon>Nematocera</taxon>
        <taxon>Culicoidea</taxon>
        <taxon>Culicidae</taxon>
        <taxon>Anophelinae</taxon>
        <taxon>Anopheles</taxon>
    </lineage>
</organism>
<dbReference type="AlphaFoldDB" id="A0A2M4DJN5"/>
<accession>A0A2M4DJN5</accession>
<proteinExistence type="predicted"/>
<reference evidence="2" key="1">
    <citation type="submission" date="2018-01" db="EMBL/GenBank/DDBJ databases">
        <title>An insight into the sialome of Amazonian anophelines.</title>
        <authorList>
            <person name="Ribeiro J.M."/>
            <person name="Scarpassa V."/>
            <person name="Calvo E."/>
        </authorList>
    </citation>
    <scope>NUCLEOTIDE SEQUENCE</scope>
</reference>
<dbReference type="EMBL" id="GGFL01013581">
    <property type="protein sequence ID" value="MBW77759.1"/>
    <property type="molecule type" value="Transcribed_RNA"/>
</dbReference>
<keyword evidence="1" id="KW-0732">Signal</keyword>
<evidence type="ECO:0000313" key="2">
    <source>
        <dbReference type="EMBL" id="MBW77759.1"/>
    </source>
</evidence>
<feature type="chain" id="PRO_5014663141" evidence="1">
    <location>
        <begin position="22"/>
        <end position="73"/>
    </location>
</feature>
<protein>
    <submittedName>
        <fullName evidence="2">Putative secreted protein</fullName>
    </submittedName>
</protein>
<sequence>MVRKWHALLVVFECHLTAGNTQPYDESECDRSLQHIVPDFVIAKRRLCNLGCGDESGGSHFLGGPEITWTWTW</sequence>
<evidence type="ECO:0000256" key="1">
    <source>
        <dbReference type="SAM" id="SignalP"/>
    </source>
</evidence>
<name>A0A2M4DJN5_ANODA</name>